<dbReference type="PRINTS" id="PR01270">
    <property type="entry name" value="HDASUPER"/>
</dbReference>
<accession>A0A6J6MJP6</accession>
<sequence>MKNINVYYSPDYLCDGYGVDTREKAGDIAASFLDRPIEGVVLVEPEPAGVDVVTRVHTRRYVNALMVGRPDSLADANGIGEWSTDLRRSVFSMVGGCVESARFSLVHGVNSGSLSSGLHHAREGHGSGFCTLNGLAVAARDALIQGAVRVLIVDLDAHGGGGTASLIEGVKGIEQIDVSVNYFDNYEDTDNARIIRSSGESYLSDIDQMLQSVVDPDSIDLVIYNAGMDPHEDCTTGGAEGITTSVLAQREEMVFGWAKEHEIPVSFVLAGGYSGRKLSRAQLVDLHRLTLQAAVR</sequence>
<dbReference type="InterPro" id="IPR023696">
    <property type="entry name" value="Ureohydrolase_dom_sf"/>
</dbReference>
<dbReference type="PANTHER" id="PTHR10625:SF19">
    <property type="entry name" value="HISTONE DEACETYLASE 12"/>
    <property type="match status" value="1"/>
</dbReference>
<evidence type="ECO:0000313" key="2">
    <source>
        <dbReference type="EMBL" id="CAB4673064.1"/>
    </source>
</evidence>
<dbReference type="InterPro" id="IPR000286">
    <property type="entry name" value="HDACs"/>
</dbReference>
<protein>
    <submittedName>
        <fullName evidence="2">Unannotated protein</fullName>
    </submittedName>
</protein>
<dbReference type="Gene3D" id="3.40.800.20">
    <property type="entry name" value="Histone deacetylase domain"/>
    <property type="match status" value="1"/>
</dbReference>
<dbReference type="AlphaFoldDB" id="A0A6J6MJP6"/>
<reference evidence="2" key="1">
    <citation type="submission" date="2020-05" db="EMBL/GenBank/DDBJ databases">
        <authorList>
            <person name="Chiriac C."/>
            <person name="Salcher M."/>
            <person name="Ghai R."/>
            <person name="Kavagutti S V."/>
        </authorList>
    </citation>
    <scope>NUCLEOTIDE SEQUENCE</scope>
</reference>
<name>A0A6J6MJP6_9ZZZZ</name>
<dbReference type="Pfam" id="PF00850">
    <property type="entry name" value="Hist_deacetyl"/>
    <property type="match status" value="1"/>
</dbReference>
<feature type="domain" description="Histone deacetylase" evidence="1">
    <location>
        <begin position="40"/>
        <end position="281"/>
    </location>
</feature>
<dbReference type="GO" id="GO:0040029">
    <property type="term" value="P:epigenetic regulation of gene expression"/>
    <property type="evidence" value="ECO:0007669"/>
    <property type="project" value="TreeGrafter"/>
</dbReference>
<evidence type="ECO:0000259" key="1">
    <source>
        <dbReference type="Pfam" id="PF00850"/>
    </source>
</evidence>
<gene>
    <name evidence="2" type="ORF">UFOPK2295_00925</name>
</gene>
<dbReference type="EMBL" id="CAEZWV010000017">
    <property type="protein sequence ID" value="CAB4673064.1"/>
    <property type="molecule type" value="Genomic_DNA"/>
</dbReference>
<dbReference type="GO" id="GO:0004407">
    <property type="term" value="F:histone deacetylase activity"/>
    <property type="evidence" value="ECO:0007669"/>
    <property type="project" value="TreeGrafter"/>
</dbReference>
<dbReference type="InterPro" id="IPR023801">
    <property type="entry name" value="His_deacetylse_dom"/>
</dbReference>
<dbReference type="SUPFAM" id="SSF52768">
    <property type="entry name" value="Arginase/deacetylase"/>
    <property type="match status" value="1"/>
</dbReference>
<proteinExistence type="predicted"/>
<dbReference type="PANTHER" id="PTHR10625">
    <property type="entry name" value="HISTONE DEACETYLASE HDAC1-RELATED"/>
    <property type="match status" value="1"/>
</dbReference>
<organism evidence="2">
    <name type="scientific">freshwater metagenome</name>
    <dbReference type="NCBI Taxonomy" id="449393"/>
    <lineage>
        <taxon>unclassified sequences</taxon>
        <taxon>metagenomes</taxon>
        <taxon>ecological metagenomes</taxon>
    </lineage>
</organism>
<dbReference type="InterPro" id="IPR037138">
    <property type="entry name" value="His_deacetylse_dom_sf"/>
</dbReference>